<name>A0AAN6G7U6_9BASI</name>
<dbReference type="AlphaFoldDB" id="A0AAN6G7U6"/>
<comment type="similarity">
    <text evidence="1">Belongs to the glutaredoxin family. Monothiol subfamily.</text>
</comment>
<dbReference type="GO" id="GO:0051537">
    <property type="term" value="F:2 iron, 2 sulfur cluster binding"/>
    <property type="evidence" value="ECO:0007669"/>
    <property type="project" value="TreeGrafter"/>
</dbReference>
<organism evidence="8 9">
    <name type="scientific">Tilletia horrida</name>
    <dbReference type="NCBI Taxonomy" id="155126"/>
    <lineage>
        <taxon>Eukaryota</taxon>
        <taxon>Fungi</taxon>
        <taxon>Dikarya</taxon>
        <taxon>Basidiomycota</taxon>
        <taxon>Ustilaginomycotina</taxon>
        <taxon>Exobasidiomycetes</taxon>
        <taxon>Tilletiales</taxon>
        <taxon>Tilletiaceae</taxon>
        <taxon>Tilletia</taxon>
    </lineage>
</organism>
<comment type="caution">
    <text evidence="8">The sequence shown here is derived from an EMBL/GenBank/DDBJ whole genome shotgun (WGS) entry which is preliminary data.</text>
</comment>
<comment type="function">
    <text evidence="5">Monothiol glutaredoxin involved in the biogenesis of iron-sulfur clusters. Binds one iron-sulfur cluster per dimer. The iron-sulfur cluster is bound between subunits, and is complexed by a bound glutathione and a cysteine residue from each subunit.</text>
</comment>
<dbReference type="Gene3D" id="3.40.30.10">
    <property type="entry name" value="Glutaredoxin"/>
    <property type="match status" value="2"/>
</dbReference>
<dbReference type="GO" id="GO:0005634">
    <property type="term" value="C:nucleus"/>
    <property type="evidence" value="ECO:0007669"/>
    <property type="project" value="TreeGrafter"/>
</dbReference>
<protein>
    <submittedName>
        <fullName evidence="8">Glutaredoxin</fullName>
    </submittedName>
</protein>
<evidence type="ECO:0000259" key="7">
    <source>
        <dbReference type="PROSITE" id="PS51352"/>
    </source>
</evidence>
<dbReference type="GO" id="GO:0006879">
    <property type="term" value="P:intracellular iron ion homeostasis"/>
    <property type="evidence" value="ECO:0007669"/>
    <property type="project" value="TreeGrafter"/>
</dbReference>
<dbReference type="EMBL" id="JAPDMQ010000395">
    <property type="protein sequence ID" value="KAK0525511.1"/>
    <property type="molecule type" value="Genomic_DNA"/>
</dbReference>
<reference evidence="8" key="1">
    <citation type="journal article" date="2023" name="PhytoFront">
        <title>Draft Genome Resources of Seven Strains of Tilletia horrida, Causal Agent of Kernel Smut of Rice.</title>
        <authorList>
            <person name="Khanal S."/>
            <person name="Antony Babu S."/>
            <person name="Zhou X.G."/>
        </authorList>
    </citation>
    <scope>NUCLEOTIDE SEQUENCE</scope>
    <source>
        <strain evidence="8">TX3</strain>
    </source>
</reference>
<dbReference type="PROSITE" id="PS51352">
    <property type="entry name" value="THIOREDOXIN_2"/>
    <property type="match status" value="1"/>
</dbReference>
<evidence type="ECO:0000256" key="1">
    <source>
        <dbReference type="ARBA" id="ARBA00009630"/>
    </source>
</evidence>
<dbReference type="CDD" id="cd03028">
    <property type="entry name" value="GRX_PICOT_like"/>
    <property type="match status" value="1"/>
</dbReference>
<evidence type="ECO:0000313" key="8">
    <source>
        <dbReference type="EMBL" id="KAK0525511.1"/>
    </source>
</evidence>
<gene>
    <name evidence="8" type="primary">GRX3</name>
    <name evidence="8" type="ORF">OC842_005478</name>
</gene>
<dbReference type="Pfam" id="PF00085">
    <property type="entry name" value="Thioredoxin"/>
    <property type="match status" value="1"/>
</dbReference>
<dbReference type="InterPro" id="IPR004480">
    <property type="entry name" value="Monothiol_GRX-rel"/>
</dbReference>
<evidence type="ECO:0000256" key="2">
    <source>
        <dbReference type="ARBA" id="ARBA00022723"/>
    </source>
</evidence>
<feature type="region of interest" description="Disordered" evidence="6">
    <location>
        <begin position="127"/>
        <end position="185"/>
    </location>
</feature>
<evidence type="ECO:0000256" key="3">
    <source>
        <dbReference type="ARBA" id="ARBA00023004"/>
    </source>
</evidence>
<dbReference type="GO" id="GO:0046872">
    <property type="term" value="F:metal ion binding"/>
    <property type="evidence" value="ECO:0007669"/>
    <property type="project" value="UniProtKB-KW"/>
</dbReference>
<keyword evidence="9" id="KW-1185">Reference proteome</keyword>
<evidence type="ECO:0000256" key="4">
    <source>
        <dbReference type="ARBA" id="ARBA00023014"/>
    </source>
</evidence>
<keyword evidence="2" id="KW-0479">Metal-binding</keyword>
<dbReference type="Pfam" id="PF00462">
    <property type="entry name" value="Glutaredoxin"/>
    <property type="match status" value="1"/>
</dbReference>
<evidence type="ECO:0000313" key="9">
    <source>
        <dbReference type="Proteomes" id="UP001176521"/>
    </source>
</evidence>
<dbReference type="PROSITE" id="PS51354">
    <property type="entry name" value="GLUTAREDOXIN_2"/>
    <property type="match status" value="1"/>
</dbReference>
<keyword evidence="4" id="KW-0411">Iron-sulfur</keyword>
<feature type="domain" description="Thioredoxin" evidence="7">
    <location>
        <begin position="1"/>
        <end position="123"/>
    </location>
</feature>
<dbReference type="SUPFAM" id="SSF52833">
    <property type="entry name" value="Thioredoxin-like"/>
    <property type="match status" value="2"/>
</dbReference>
<accession>A0AAN6G7U6</accession>
<dbReference type="CDD" id="cd02984">
    <property type="entry name" value="TRX_PICOT"/>
    <property type="match status" value="1"/>
</dbReference>
<sequence>MSDAASASASANGAAAGSPIEVTSSEHFTSLMEADLTRVSVLNFWAPWAEPCKLMNDVVSALASKHKSVLFLNVEAEAHTEVADSFDVESVPTFVLLRGHTLLGKISGANPAALSSAIETHVGGSAAGAATSRAGGSGARAGGPLSSTDANPRAAPSGGAQGGDGDDEEDEEEEDEEPETPEQIEERCKKLMNQAPVMLFMKGDPDTPRCGFSQKTVNLLRQQGVEFGHYDILKDENVRQGLKKLNDWPTFPQIIIKGELIGGLDILKEHIDNGEFKEMIKAA</sequence>
<dbReference type="InterPro" id="IPR002109">
    <property type="entry name" value="Glutaredoxin"/>
</dbReference>
<dbReference type="FunFam" id="3.40.30.10:FF:000012">
    <property type="entry name" value="Monothiol glutaredoxin"/>
    <property type="match status" value="1"/>
</dbReference>
<dbReference type="GO" id="GO:0005829">
    <property type="term" value="C:cytosol"/>
    <property type="evidence" value="ECO:0007669"/>
    <property type="project" value="TreeGrafter"/>
</dbReference>
<keyword evidence="3" id="KW-0408">Iron</keyword>
<dbReference type="FunFam" id="3.40.30.10:FF:000092">
    <property type="entry name" value="Monothiol glutaredoxin"/>
    <property type="match status" value="1"/>
</dbReference>
<feature type="compositionally biased region" description="Acidic residues" evidence="6">
    <location>
        <begin position="164"/>
        <end position="183"/>
    </location>
</feature>
<dbReference type="InterPro" id="IPR013766">
    <property type="entry name" value="Thioredoxin_domain"/>
</dbReference>
<dbReference type="PANTHER" id="PTHR10293:SF73">
    <property type="entry name" value="GLUTAREDOXIN-3"/>
    <property type="match status" value="1"/>
</dbReference>
<evidence type="ECO:0000256" key="5">
    <source>
        <dbReference type="ARBA" id="ARBA00055846"/>
    </source>
</evidence>
<dbReference type="InterPro" id="IPR033658">
    <property type="entry name" value="GRX_PICOT-like"/>
</dbReference>
<proteinExistence type="inferred from homology"/>
<dbReference type="InterPro" id="IPR036249">
    <property type="entry name" value="Thioredoxin-like_sf"/>
</dbReference>
<evidence type="ECO:0000256" key="6">
    <source>
        <dbReference type="SAM" id="MobiDB-lite"/>
    </source>
</evidence>
<dbReference type="GO" id="GO:0015036">
    <property type="term" value="F:disulfide oxidoreductase activity"/>
    <property type="evidence" value="ECO:0007669"/>
    <property type="project" value="UniProtKB-ARBA"/>
</dbReference>
<dbReference type="Proteomes" id="UP001176521">
    <property type="component" value="Unassembled WGS sequence"/>
</dbReference>
<dbReference type="PANTHER" id="PTHR10293">
    <property type="entry name" value="GLUTAREDOXIN FAMILY MEMBER"/>
    <property type="match status" value="1"/>
</dbReference>